<gene>
    <name evidence="1" type="ORF">AUR65_011100</name>
</gene>
<dbReference type="RefSeq" id="WP_058566945.1">
    <property type="nucleotide sequence ID" value="NZ_LOPW02000010.1"/>
</dbReference>
<name>A0A2P4NS19_9EURY</name>
<evidence type="ECO:0000313" key="1">
    <source>
        <dbReference type="EMBL" id="POG55920.1"/>
    </source>
</evidence>
<dbReference type="Proteomes" id="UP000053621">
    <property type="component" value="Unassembled WGS sequence"/>
</dbReference>
<keyword evidence="2" id="KW-1185">Reference proteome</keyword>
<sequence>MSTSTRFVSLFLAVALVAVAASAPVFAQESEAPSDEEMQQLLEEGVALYNDNVEQLDVSFARSLIAGKTVNVYIEDGDETHVFSASVQDDMRIDDISTGANDEASTRITTDRQTLETIADSSDPLAEVQDALADDRIRVSGERGHPVDQVVWTVANTFKSFFL</sequence>
<dbReference type="EMBL" id="LOPW02000010">
    <property type="protein sequence ID" value="POG55920.1"/>
    <property type="molecule type" value="Genomic_DNA"/>
</dbReference>
<reference evidence="1" key="1">
    <citation type="submission" date="2017-08" db="EMBL/GenBank/DDBJ databases">
        <title>Haloferax marisrubri sp. nov., isolated from the Discovery deep brine-seawater interface in the Red Sea.</title>
        <authorList>
            <person name="Zhang G."/>
            <person name="Stingl U."/>
        </authorList>
    </citation>
    <scope>NUCLEOTIDE SEQUENCE [LARGE SCALE GENOMIC DNA]</scope>
    <source>
        <strain evidence="1">SB3</strain>
    </source>
</reference>
<dbReference type="OrthoDB" id="239538at2157"/>
<proteinExistence type="predicted"/>
<dbReference type="AlphaFoldDB" id="A0A2P4NS19"/>
<organism evidence="1 2">
    <name type="scientific">Haloferax marisrubri</name>
    <dbReference type="NCBI Taxonomy" id="1544719"/>
    <lineage>
        <taxon>Archaea</taxon>
        <taxon>Methanobacteriati</taxon>
        <taxon>Methanobacteriota</taxon>
        <taxon>Stenosarchaea group</taxon>
        <taxon>Halobacteria</taxon>
        <taxon>Halobacteriales</taxon>
        <taxon>Haloferacaceae</taxon>
        <taxon>Haloferax</taxon>
    </lineage>
</organism>
<protein>
    <submittedName>
        <fullName evidence="1">Uncharacterized protein</fullName>
    </submittedName>
</protein>
<evidence type="ECO:0000313" key="2">
    <source>
        <dbReference type="Proteomes" id="UP000053621"/>
    </source>
</evidence>
<accession>A0A2P4NS19</accession>
<comment type="caution">
    <text evidence="1">The sequence shown here is derived from an EMBL/GenBank/DDBJ whole genome shotgun (WGS) entry which is preliminary data.</text>
</comment>